<dbReference type="RefSeq" id="XP_004831155.1">
    <property type="nucleotide sequence ID" value="XM_004831098.1"/>
</dbReference>
<evidence type="ECO:0000259" key="1">
    <source>
        <dbReference type="Pfam" id="PF05057"/>
    </source>
</evidence>
<dbReference type="KEGG" id="beq:BEWA_009010"/>
<evidence type="ECO:0000313" key="2">
    <source>
        <dbReference type="EMBL" id="AFZ81489.1"/>
    </source>
</evidence>
<name>L0B309_THEEQ</name>
<dbReference type="eggNOG" id="KOG2205">
    <property type="taxonomic scope" value="Eukaryota"/>
</dbReference>
<dbReference type="VEuPathDB" id="PiroplasmaDB:BEWA_009010"/>
<dbReference type="PANTHER" id="PTHR12482:SF5">
    <property type="entry name" value="DUF676 DOMAIN-CONTAINING PROTEIN"/>
    <property type="match status" value="1"/>
</dbReference>
<proteinExistence type="predicted"/>
<dbReference type="GeneID" id="15805530"/>
<dbReference type="EMBL" id="CP001670">
    <property type="protein sequence ID" value="AFZ81489.1"/>
    <property type="molecule type" value="Genomic_DNA"/>
</dbReference>
<dbReference type="Gene3D" id="3.40.50.1820">
    <property type="entry name" value="alpha/beta hydrolase"/>
    <property type="match status" value="1"/>
</dbReference>
<evidence type="ECO:0000313" key="3">
    <source>
        <dbReference type="Proteomes" id="UP000031512"/>
    </source>
</evidence>
<dbReference type="AlphaFoldDB" id="L0B309"/>
<dbReference type="Proteomes" id="UP000031512">
    <property type="component" value="Chromosome 3"/>
</dbReference>
<organism evidence="2 3">
    <name type="scientific">Theileria equi strain WA</name>
    <dbReference type="NCBI Taxonomy" id="1537102"/>
    <lineage>
        <taxon>Eukaryota</taxon>
        <taxon>Sar</taxon>
        <taxon>Alveolata</taxon>
        <taxon>Apicomplexa</taxon>
        <taxon>Aconoidasida</taxon>
        <taxon>Piroplasmida</taxon>
        <taxon>Theileriidae</taxon>
        <taxon>Theileria</taxon>
    </lineage>
</organism>
<dbReference type="InterPro" id="IPR007751">
    <property type="entry name" value="DUF676_lipase-like"/>
</dbReference>
<dbReference type="InterPro" id="IPR029058">
    <property type="entry name" value="AB_hydrolase_fold"/>
</dbReference>
<accession>L0B309</accession>
<feature type="domain" description="DUF676" evidence="1">
    <location>
        <begin position="385"/>
        <end position="570"/>
    </location>
</feature>
<reference evidence="2 3" key="1">
    <citation type="journal article" date="2012" name="BMC Genomics">
        <title>Comparative genomic analysis and phylogenetic position of Theileria equi.</title>
        <authorList>
            <person name="Kappmeyer L.S."/>
            <person name="Thiagarajan M."/>
            <person name="Herndon D.R."/>
            <person name="Ramsay J.D."/>
            <person name="Caler E."/>
            <person name="Djikeng A."/>
            <person name="Gillespie J.J."/>
            <person name="Lau A.O."/>
            <person name="Roalson E.H."/>
            <person name="Silva J.C."/>
            <person name="Silva M.G."/>
            <person name="Suarez C.E."/>
            <person name="Ueti M.W."/>
            <person name="Nene V.M."/>
            <person name="Mealey R.H."/>
            <person name="Knowles D.P."/>
            <person name="Brayton K.A."/>
        </authorList>
    </citation>
    <scope>NUCLEOTIDE SEQUENCE [LARGE SCALE GENOMIC DNA]</scope>
    <source>
        <strain evidence="2 3">WA</strain>
    </source>
</reference>
<dbReference type="Pfam" id="PF05057">
    <property type="entry name" value="DUF676"/>
    <property type="match status" value="1"/>
</dbReference>
<protein>
    <submittedName>
        <fullName evidence="2">Serine esterase family member protein</fullName>
    </submittedName>
</protein>
<dbReference type="PANTHER" id="PTHR12482">
    <property type="entry name" value="LIPASE ROG1-RELATED-RELATED"/>
    <property type="match status" value="1"/>
</dbReference>
<keyword evidence="3" id="KW-1185">Reference proteome</keyword>
<dbReference type="SUPFAM" id="SSF53474">
    <property type="entry name" value="alpha/beta-Hydrolases"/>
    <property type="match status" value="1"/>
</dbReference>
<dbReference type="InterPro" id="IPR044294">
    <property type="entry name" value="Lipase-like"/>
</dbReference>
<sequence>MSTKHSGVSEYVQVIFDKWYMQIQLDTVVHAYILGFDFKTLTYDSIDEPEDYMYWNKMLKSCNNKNVHTWFNGYDFNKVDKTCKENKGNGLPKIFSLPVSEFVYSLLEHYSKQKSDLVDSNGESSPCDFNKTTSVSLDSPAKNCAGIRLVYFLYAKILAENCHKISKMILNRDRKDVSHSIKAPSTGLDIEDLFLFDKPGVIEIADGLSVVSSEEIGSVTFSFQNLDAEICRLMESVAENLGIVSSYDNHLHIPACKSVKFMMKDILIDDSAEEDLVDKALGALRNNLANIRTFLILLWEQFLNFQRTLPAFDLYGKDYWYKRGLLFKELLSQADSDKALSLLKPLNLTDEHHFFIADTFPYVIDSPGSLQIDPSSKYVENDYSGHIIILVHGYGGNPITVRGFRNNILTIFRGTKCIVPLCIKNDYNQPIEILAERLSQEIEDNLRSQDSSSIKKISFVTHSLGGILVRSALKYMAPYLDKLHAFITISTPHIGYPVGHRQELFPTCMSLYASIKKAKCLNEMLMKGTSHSKEYRDSLLYKLSHYKCISNFKKIVLIGVKNDKKAYAYSALINASELKPNEVVACEMEANILENVDLNNLKRIKVSYKYAKKYLHEANKHLRKIAGRGYYAHSNIMDERIVNRILLGILYDTF</sequence>
<dbReference type="OrthoDB" id="366244at2759"/>
<gene>
    <name evidence="2" type="ORF">BEWA_009010</name>
</gene>